<evidence type="ECO:0000313" key="3">
    <source>
        <dbReference type="EMBL" id="MFD2609476.1"/>
    </source>
</evidence>
<proteinExistence type="inferred from homology"/>
<sequence length="231" mass="24790">MKGLTAALLAVAAVLAGLLVFRQFTPPELRGDAMDAPVPLPALNLLDERGTPTTLNQADGRVRLVFFGFTRCPDVCPATLTNLKTTFAELDPDLKRQLQVQFVTVDPEHDTPNVVRDYLARFDSTFTGLTGKAETIDEAARKMFVGNVKPLPAEDHTEHAGHDMGSDPAADGVQTDEVQPGGAQVAARIHGDHVSVVDGQGRLVRIYGNDAVIAGTLERDLPGLVRVYAGR</sequence>
<accession>A0ABW5P2E6</accession>
<dbReference type="Gene3D" id="3.40.30.10">
    <property type="entry name" value="Glutaredoxin"/>
    <property type="match status" value="1"/>
</dbReference>
<dbReference type="PANTHER" id="PTHR12151">
    <property type="entry name" value="ELECTRON TRANSPORT PROTIN SCO1/SENC FAMILY MEMBER"/>
    <property type="match status" value="1"/>
</dbReference>
<dbReference type="Pfam" id="PF02630">
    <property type="entry name" value="SCO1-SenC"/>
    <property type="match status" value="1"/>
</dbReference>
<dbReference type="InterPro" id="IPR036249">
    <property type="entry name" value="Thioredoxin-like_sf"/>
</dbReference>
<dbReference type="SUPFAM" id="SSF52833">
    <property type="entry name" value="Thioredoxin-like"/>
    <property type="match status" value="1"/>
</dbReference>
<comment type="similarity">
    <text evidence="1">Belongs to the SCO1/2 family.</text>
</comment>
<dbReference type="CDD" id="cd02968">
    <property type="entry name" value="SCO"/>
    <property type="match status" value="1"/>
</dbReference>
<evidence type="ECO:0000313" key="4">
    <source>
        <dbReference type="Proteomes" id="UP001597475"/>
    </source>
</evidence>
<dbReference type="EMBL" id="JBHUMK010000037">
    <property type="protein sequence ID" value="MFD2609476.1"/>
    <property type="molecule type" value="Genomic_DNA"/>
</dbReference>
<organism evidence="3 4">
    <name type="scientific">Deinococcus taklimakanensis</name>
    <dbReference type="NCBI Taxonomy" id="536443"/>
    <lineage>
        <taxon>Bacteria</taxon>
        <taxon>Thermotogati</taxon>
        <taxon>Deinococcota</taxon>
        <taxon>Deinococci</taxon>
        <taxon>Deinococcales</taxon>
        <taxon>Deinococcaceae</taxon>
        <taxon>Deinococcus</taxon>
    </lineage>
</organism>
<feature type="compositionally biased region" description="Basic and acidic residues" evidence="2">
    <location>
        <begin position="153"/>
        <end position="165"/>
    </location>
</feature>
<protein>
    <submittedName>
        <fullName evidence="3">SCO family protein</fullName>
    </submittedName>
</protein>
<feature type="region of interest" description="Disordered" evidence="2">
    <location>
        <begin position="153"/>
        <end position="183"/>
    </location>
</feature>
<dbReference type="RefSeq" id="WP_386844879.1">
    <property type="nucleotide sequence ID" value="NZ_JBHUMK010000037.1"/>
</dbReference>
<evidence type="ECO:0000256" key="2">
    <source>
        <dbReference type="SAM" id="MobiDB-lite"/>
    </source>
</evidence>
<dbReference type="PANTHER" id="PTHR12151:SF25">
    <property type="entry name" value="LINALOOL DEHYDRATASE_ISOMERASE DOMAIN-CONTAINING PROTEIN"/>
    <property type="match status" value="1"/>
</dbReference>
<evidence type="ECO:0000256" key="1">
    <source>
        <dbReference type="ARBA" id="ARBA00010996"/>
    </source>
</evidence>
<keyword evidence="4" id="KW-1185">Reference proteome</keyword>
<reference evidence="4" key="1">
    <citation type="journal article" date="2019" name="Int. J. Syst. Evol. Microbiol.">
        <title>The Global Catalogue of Microorganisms (GCM) 10K type strain sequencing project: providing services to taxonomists for standard genome sequencing and annotation.</title>
        <authorList>
            <consortium name="The Broad Institute Genomics Platform"/>
            <consortium name="The Broad Institute Genome Sequencing Center for Infectious Disease"/>
            <person name="Wu L."/>
            <person name="Ma J."/>
        </authorList>
    </citation>
    <scope>NUCLEOTIDE SEQUENCE [LARGE SCALE GENOMIC DNA]</scope>
    <source>
        <strain evidence="4">KCTC 33842</strain>
    </source>
</reference>
<dbReference type="Proteomes" id="UP001597475">
    <property type="component" value="Unassembled WGS sequence"/>
</dbReference>
<gene>
    <name evidence="3" type="ORF">ACFSR9_08510</name>
</gene>
<comment type="caution">
    <text evidence="3">The sequence shown here is derived from an EMBL/GenBank/DDBJ whole genome shotgun (WGS) entry which is preliminary data.</text>
</comment>
<name>A0ABW5P2E6_9DEIO</name>
<dbReference type="InterPro" id="IPR003782">
    <property type="entry name" value="SCO1/SenC"/>
</dbReference>